<gene>
    <name evidence="1" type="ORF">AHP11_27</name>
</gene>
<sequence length="33" mass="3528">MGDSGGSARGRLGFTLAHHFWSEGIHPPVHLIS</sequence>
<protein>
    <submittedName>
        <fullName evidence="1">Uncharacterized protein</fullName>
    </submittedName>
</protein>
<reference evidence="1" key="1">
    <citation type="submission" date="2023-03" db="EMBL/GenBank/DDBJ databases">
        <authorList>
            <person name="Ghosh S."/>
            <person name="Ghosh K."/>
        </authorList>
    </citation>
    <scope>NUCLEOTIDE SEQUENCE</scope>
</reference>
<evidence type="ECO:0000313" key="1">
    <source>
        <dbReference type="EMBL" id="WEV90709.1"/>
    </source>
</evidence>
<organism evidence="1">
    <name type="scientific">Aeromonas virus AHPMCC11</name>
    <dbReference type="NCBI Taxonomy" id="3035930"/>
    <lineage>
        <taxon>Viruses</taxon>
    </lineage>
</organism>
<proteinExistence type="predicted"/>
<dbReference type="EMBL" id="OQ555396">
    <property type="protein sequence ID" value="WEV90709.1"/>
    <property type="molecule type" value="Genomic_DNA"/>
</dbReference>
<accession>A0AAT9TTE2</accession>
<name>A0AAT9TTE2_9VIRU</name>